<keyword evidence="5" id="KW-1185">Reference proteome</keyword>
<evidence type="ECO:0000313" key="4">
    <source>
        <dbReference type="EMBL" id="TMW14479.1"/>
    </source>
</evidence>
<accession>A0ABY2XPH2</accession>
<keyword evidence="1" id="KW-0175">Coiled coil</keyword>
<feature type="transmembrane region" description="Helical" evidence="2">
    <location>
        <begin position="195"/>
        <end position="216"/>
    </location>
</feature>
<gene>
    <name evidence="4" type="ORF">FGS76_03005</name>
</gene>
<feature type="coiled-coil region" evidence="1">
    <location>
        <begin position="166"/>
        <end position="193"/>
    </location>
</feature>
<dbReference type="EMBL" id="VCQT01000014">
    <property type="protein sequence ID" value="TMW14479.1"/>
    <property type="molecule type" value="Genomic_DNA"/>
</dbReference>
<organism evidence="4 5">
    <name type="scientific">Alloalcanivorax gelatiniphagus</name>
    <dbReference type="NCBI Taxonomy" id="1194167"/>
    <lineage>
        <taxon>Bacteria</taxon>
        <taxon>Pseudomonadati</taxon>
        <taxon>Pseudomonadota</taxon>
        <taxon>Gammaproteobacteria</taxon>
        <taxon>Oceanospirillales</taxon>
        <taxon>Alcanivoracaceae</taxon>
        <taxon>Alloalcanivorax</taxon>
    </lineage>
</organism>
<name>A0ABY2XPH2_9GAMM</name>
<evidence type="ECO:0000259" key="3">
    <source>
        <dbReference type="Pfam" id="PF02036"/>
    </source>
</evidence>
<feature type="domain" description="SCP2" evidence="3">
    <location>
        <begin position="20"/>
        <end position="114"/>
    </location>
</feature>
<comment type="caution">
    <text evidence="4">The sequence shown here is derived from an EMBL/GenBank/DDBJ whole genome shotgun (WGS) entry which is preliminary data.</text>
</comment>
<evidence type="ECO:0000256" key="2">
    <source>
        <dbReference type="SAM" id="Phobius"/>
    </source>
</evidence>
<evidence type="ECO:0000256" key="1">
    <source>
        <dbReference type="SAM" id="Coils"/>
    </source>
</evidence>
<proteinExistence type="predicted"/>
<reference evidence="4 5" key="1">
    <citation type="submission" date="2019-05" db="EMBL/GenBank/DDBJ databases">
        <title>Genome of Alcanivorax gelatiniphagus, an oil degrading marine bacteria.</title>
        <authorList>
            <person name="Kwon K.K."/>
        </authorList>
    </citation>
    <scope>NUCLEOTIDE SEQUENCE [LARGE SCALE GENOMIC DNA]</scope>
    <source>
        <strain evidence="4 5">MEBiC 08158</strain>
    </source>
</reference>
<protein>
    <recommendedName>
        <fullName evidence="3">SCP2 domain-containing protein</fullName>
    </recommendedName>
</protein>
<keyword evidence="2" id="KW-0472">Membrane</keyword>
<sequence>MTSPSSLPGLFMYGALETLLNQALTGDPRGREQLAALHGTAVRLRGEQPMWVLYVLIYEDGVELHDDYEGPVDVRVRGPLGAMLHWLLAPNSADAEENLRITGPADTLDKLQRMVGEFSLWPLVRNWLDDHVRLKELLAVLRREDPVWLEQLAGLPDRVGELAAQMARQQLLQEDILEELRELRRDIRHARRLDLAFLVAGLGLMLVALLRALGHWQDTWHALAHDHASLAMISFGLALIIGRLLHRQR</sequence>
<dbReference type="Proteomes" id="UP000739180">
    <property type="component" value="Unassembled WGS sequence"/>
</dbReference>
<keyword evidence="2" id="KW-1133">Transmembrane helix</keyword>
<feature type="transmembrane region" description="Helical" evidence="2">
    <location>
        <begin position="228"/>
        <end position="245"/>
    </location>
</feature>
<dbReference type="InterPro" id="IPR003033">
    <property type="entry name" value="SCP2_sterol-bd_dom"/>
</dbReference>
<evidence type="ECO:0000313" key="5">
    <source>
        <dbReference type="Proteomes" id="UP000739180"/>
    </source>
</evidence>
<dbReference type="RefSeq" id="WP_138771151.1">
    <property type="nucleotide sequence ID" value="NZ_JBHSSX010000048.1"/>
</dbReference>
<keyword evidence="2" id="KW-0812">Transmembrane</keyword>
<dbReference type="Pfam" id="PF02036">
    <property type="entry name" value="SCP2"/>
    <property type="match status" value="1"/>
</dbReference>